<evidence type="ECO:0000313" key="3">
    <source>
        <dbReference type="Proteomes" id="UP000006882"/>
    </source>
</evidence>
<protein>
    <submittedName>
        <fullName evidence="2">Uncharacterized protein</fullName>
    </submittedName>
</protein>
<feature type="transmembrane region" description="Helical" evidence="1">
    <location>
        <begin position="47"/>
        <end position="65"/>
    </location>
</feature>
<keyword evidence="1" id="KW-0472">Membrane</keyword>
<dbReference type="Proteomes" id="UP000006882">
    <property type="component" value="Chromosome G6"/>
</dbReference>
<dbReference type="AlphaFoldDB" id="A0A251NIH2"/>
<name>A0A251NIH2_PRUPE</name>
<accession>A0A251NIH2</accession>
<keyword evidence="3" id="KW-1185">Reference proteome</keyword>
<evidence type="ECO:0000313" key="2">
    <source>
        <dbReference type="EMBL" id="ONH99126.1"/>
    </source>
</evidence>
<reference evidence="2 3" key="1">
    <citation type="journal article" date="2013" name="Nat. Genet.">
        <title>The high-quality draft genome of peach (Prunus persica) identifies unique patterns of genetic diversity, domestication and genome evolution.</title>
        <authorList>
            <consortium name="International Peach Genome Initiative"/>
            <person name="Verde I."/>
            <person name="Abbott A.G."/>
            <person name="Scalabrin S."/>
            <person name="Jung S."/>
            <person name="Shu S."/>
            <person name="Marroni F."/>
            <person name="Zhebentyayeva T."/>
            <person name="Dettori M.T."/>
            <person name="Grimwood J."/>
            <person name="Cattonaro F."/>
            <person name="Zuccolo A."/>
            <person name="Rossini L."/>
            <person name="Jenkins J."/>
            <person name="Vendramin E."/>
            <person name="Meisel L.A."/>
            <person name="Decroocq V."/>
            <person name="Sosinski B."/>
            <person name="Prochnik S."/>
            <person name="Mitros T."/>
            <person name="Policriti A."/>
            <person name="Cipriani G."/>
            <person name="Dondini L."/>
            <person name="Ficklin S."/>
            <person name="Goodstein D.M."/>
            <person name="Xuan P."/>
            <person name="Del Fabbro C."/>
            <person name="Aramini V."/>
            <person name="Copetti D."/>
            <person name="Gonzalez S."/>
            <person name="Horner D.S."/>
            <person name="Falchi R."/>
            <person name="Lucas S."/>
            <person name="Mica E."/>
            <person name="Maldonado J."/>
            <person name="Lazzari B."/>
            <person name="Bielenberg D."/>
            <person name="Pirona R."/>
            <person name="Miculan M."/>
            <person name="Barakat A."/>
            <person name="Testolin R."/>
            <person name="Stella A."/>
            <person name="Tartarini S."/>
            <person name="Tonutti P."/>
            <person name="Arus P."/>
            <person name="Orellana A."/>
            <person name="Wells C."/>
            <person name="Main D."/>
            <person name="Vizzotto G."/>
            <person name="Silva H."/>
            <person name="Salamini F."/>
            <person name="Schmutz J."/>
            <person name="Morgante M."/>
            <person name="Rokhsar D.S."/>
        </authorList>
    </citation>
    <scope>NUCLEOTIDE SEQUENCE [LARGE SCALE GENOMIC DNA]</scope>
    <source>
        <strain evidence="3">cv. Nemared</strain>
    </source>
</reference>
<evidence type="ECO:0000256" key="1">
    <source>
        <dbReference type="SAM" id="Phobius"/>
    </source>
</evidence>
<proteinExistence type="predicted"/>
<sequence>MIFSVPIVSFGAGGSVLQPYGVAWYSLYFETFGWSARRGFFMRMREWVLVCHFRFWGFFPGSLCFSRPYMISFSS</sequence>
<feature type="transmembrane region" description="Helical" evidence="1">
    <location>
        <begin position="7"/>
        <end position="27"/>
    </location>
</feature>
<keyword evidence="1" id="KW-0812">Transmembrane</keyword>
<keyword evidence="1" id="KW-1133">Transmembrane helix</keyword>
<dbReference type="EMBL" id="CM007656">
    <property type="protein sequence ID" value="ONH99126.1"/>
    <property type="molecule type" value="Genomic_DNA"/>
</dbReference>
<organism evidence="2 3">
    <name type="scientific">Prunus persica</name>
    <name type="common">Peach</name>
    <name type="synonym">Amygdalus persica</name>
    <dbReference type="NCBI Taxonomy" id="3760"/>
    <lineage>
        <taxon>Eukaryota</taxon>
        <taxon>Viridiplantae</taxon>
        <taxon>Streptophyta</taxon>
        <taxon>Embryophyta</taxon>
        <taxon>Tracheophyta</taxon>
        <taxon>Spermatophyta</taxon>
        <taxon>Magnoliopsida</taxon>
        <taxon>eudicotyledons</taxon>
        <taxon>Gunneridae</taxon>
        <taxon>Pentapetalae</taxon>
        <taxon>rosids</taxon>
        <taxon>fabids</taxon>
        <taxon>Rosales</taxon>
        <taxon>Rosaceae</taxon>
        <taxon>Amygdaloideae</taxon>
        <taxon>Amygdaleae</taxon>
        <taxon>Prunus</taxon>
    </lineage>
</organism>
<dbReference type="Gramene" id="ONH99126">
    <property type="protein sequence ID" value="ONH99126"/>
    <property type="gene ID" value="PRUPE_6G012800"/>
</dbReference>
<gene>
    <name evidence="2" type="ORF">PRUPE_6G012800</name>
</gene>